<feature type="domain" description="SH3b" evidence="1">
    <location>
        <begin position="270"/>
        <end position="328"/>
    </location>
</feature>
<feature type="domain" description="N-acetylmuramoyl-L-alanine amidase" evidence="2">
    <location>
        <begin position="17"/>
        <end position="170"/>
    </location>
</feature>
<dbReference type="InterPro" id="IPR003646">
    <property type="entry name" value="SH3-like_bac-type"/>
</dbReference>
<reference evidence="3 4" key="1">
    <citation type="submission" date="2019-01" db="EMBL/GenBank/DDBJ databases">
        <authorList>
            <person name="Chen W.-M."/>
        </authorList>
    </citation>
    <scope>NUCLEOTIDE SEQUENCE [LARGE SCALE GENOMIC DNA]</scope>
    <source>
        <strain evidence="3 4">YBJ-36</strain>
    </source>
</reference>
<dbReference type="Pfam" id="PF01510">
    <property type="entry name" value="Amidase_2"/>
    <property type="match status" value="1"/>
</dbReference>
<evidence type="ECO:0000313" key="4">
    <source>
        <dbReference type="Proteomes" id="UP000282759"/>
    </source>
</evidence>
<name>A0A437MYJ3_9SPHI</name>
<sequence length="328" mass="36383">MTTKFGFTKMDIQEFTTWLSSLRVARTVLTIQEHHTYSPSYANFKSNNHFEMQKAMKDYHVIHNGWADIGQHFTTFPDGTILTGRSLEKSPACITGQNANAICIENVGNFDTGKDAMTAAQKATIIKLTALLCAKFNRPVNDTNVVYHHWFDLNTGRRNNGTGNNKTCPGTAFFGGNKVSDCVQNFLPLVSAEISTPDVPTTTNVLKYAVVTASTLNIRTQPNAVTAKAADRAPATFGSVLRVYEEKNGWYRISASQQHWVAAQYTTAVRRATVTADTLNVRTGPGASFAKAGSYLKGQELFIIKEENKWARVNMDERWVSIDYLSFA</sequence>
<evidence type="ECO:0000313" key="3">
    <source>
        <dbReference type="EMBL" id="RVU02735.1"/>
    </source>
</evidence>
<comment type="caution">
    <text evidence="3">The sequence shown here is derived from an EMBL/GenBank/DDBJ whole genome shotgun (WGS) entry which is preliminary data.</text>
</comment>
<dbReference type="GO" id="GO:0008745">
    <property type="term" value="F:N-acetylmuramoyl-L-alanine amidase activity"/>
    <property type="evidence" value="ECO:0007669"/>
    <property type="project" value="InterPro"/>
</dbReference>
<accession>A0A437MYJ3</accession>
<organism evidence="3 4">
    <name type="scientific">Mucilaginibacter limnophilus</name>
    <dbReference type="NCBI Taxonomy" id="1932778"/>
    <lineage>
        <taxon>Bacteria</taxon>
        <taxon>Pseudomonadati</taxon>
        <taxon>Bacteroidota</taxon>
        <taxon>Sphingobacteriia</taxon>
        <taxon>Sphingobacteriales</taxon>
        <taxon>Sphingobacteriaceae</taxon>
        <taxon>Mucilaginibacter</taxon>
    </lineage>
</organism>
<dbReference type="SUPFAM" id="SSF55846">
    <property type="entry name" value="N-acetylmuramoyl-L-alanine amidase-like"/>
    <property type="match status" value="1"/>
</dbReference>
<dbReference type="Gene3D" id="3.40.80.10">
    <property type="entry name" value="Peptidoglycan recognition protein-like"/>
    <property type="match status" value="1"/>
</dbReference>
<dbReference type="CDD" id="cd06583">
    <property type="entry name" value="PGRP"/>
    <property type="match status" value="1"/>
</dbReference>
<keyword evidence="4" id="KW-1185">Reference proteome</keyword>
<dbReference type="SMART" id="SM00644">
    <property type="entry name" value="Ami_2"/>
    <property type="match status" value="1"/>
</dbReference>
<dbReference type="SMART" id="SM00287">
    <property type="entry name" value="SH3b"/>
    <property type="match status" value="2"/>
</dbReference>
<dbReference type="Gene3D" id="2.30.30.40">
    <property type="entry name" value="SH3 Domains"/>
    <property type="match status" value="2"/>
</dbReference>
<evidence type="ECO:0000259" key="2">
    <source>
        <dbReference type="SMART" id="SM00644"/>
    </source>
</evidence>
<proteinExistence type="predicted"/>
<protein>
    <submittedName>
        <fullName evidence="3">Amidase</fullName>
    </submittedName>
</protein>
<dbReference type="PANTHER" id="PTHR34408:SF1">
    <property type="entry name" value="GLYCOSYL HYDROLASE FAMILY 19 DOMAIN-CONTAINING PROTEIN HI_1415"/>
    <property type="match status" value="1"/>
</dbReference>
<dbReference type="Pfam" id="PF08239">
    <property type="entry name" value="SH3_3"/>
    <property type="match status" value="1"/>
</dbReference>
<dbReference type="InterPro" id="IPR036505">
    <property type="entry name" value="Amidase/PGRP_sf"/>
</dbReference>
<dbReference type="GO" id="GO:0009253">
    <property type="term" value="P:peptidoglycan catabolic process"/>
    <property type="evidence" value="ECO:0007669"/>
    <property type="project" value="InterPro"/>
</dbReference>
<evidence type="ECO:0000259" key="1">
    <source>
        <dbReference type="SMART" id="SM00287"/>
    </source>
</evidence>
<dbReference type="InterPro" id="IPR002502">
    <property type="entry name" value="Amidase_domain"/>
</dbReference>
<feature type="domain" description="SH3b" evidence="1">
    <location>
        <begin position="206"/>
        <end position="269"/>
    </location>
</feature>
<dbReference type="AlphaFoldDB" id="A0A437MYJ3"/>
<dbReference type="PANTHER" id="PTHR34408">
    <property type="entry name" value="FAMILY PROTEIN, PUTATIVE-RELATED"/>
    <property type="match status" value="1"/>
</dbReference>
<dbReference type="OrthoDB" id="2812205at2"/>
<dbReference type="InterPro" id="IPR052354">
    <property type="entry name" value="Cell_Wall_Dynamics_Protein"/>
</dbReference>
<dbReference type="RefSeq" id="WP_127703101.1">
    <property type="nucleotide sequence ID" value="NZ_SACK01000001.1"/>
</dbReference>
<dbReference type="EMBL" id="SACK01000001">
    <property type="protein sequence ID" value="RVU02735.1"/>
    <property type="molecule type" value="Genomic_DNA"/>
</dbReference>
<gene>
    <name evidence="3" type="ORF">EOD41_02000</name>
</gene>
<dbReference type="Proteomes" id="UP000282759">
    <property type="component" value="Unassembled WGS sequence"/>
</dbReference>